<feature type="domain" description="DH" evidence="3">
    <location>
        <begin position="178"/>
        <end position="382"/>
    </location>
</feature>
<dbReference type="KEGG" id="hro:HELRODRAFT_181074"/>
<gene>
    <name evidence="5" type="primary">20207959</name>
    <name evidence="4" type="ORF">HELRODRAFT_181074</name>
</gene>
<dbReference type="HOGENOM" id="CLU_486880_0_0_1"/>
<evidence type="ECO:0000313" key="4">
    <source>
        <dbReference type="EMBL" id="ESN93328.1"/>
    </source>
</evidence>
<evidence type="ECO:0000313" key="5">
    <source>
        <dbReference type="EnsemblMetazoa" id="HelroP181074"/>
    </source>
</evidence>
<accession>T1FGL0</accession>
<dbReference type="STRING" id="6412.T1FGL0"/>
<dbReference type="GO" id="GO:0043542">
    <property type="term" value="P:endothelial cell migration"/>
    <property type="evidence" value="ECO:0000318"/>
    <property type="project" value="GO_Central"/>
</dbReference>
<name>T1FGL0_HELRO</name>
<keyword evidence="2" id="KW-1133">Transmembrane helix</keyword>
<dbReference type="Proteomes" id="UP000015101">
    <property type="component" value="Unassembled WGS sequence"/>
</dbReference>
<dbReference type="EMBL" id="AMQM01007457">
    <property type="status" value="NOT_ANNOTATED_CDS"/>
    <property type="molecule type" value="Genomic_DNA"/>
</dbReference>
<dbReference type="GO" id="GO:0007266">
    <property type="term" value="P:Rho protein signal transduction"/>
    <property type="evidence" value="ECO:0000318"/>
    <property type="project" value="GO_Central"/>
</dbReference>
<dbReference type="PANTHER" id="PTHR13217:SF11">
    <property type="entry name" value="PLECKSTRIN HOMOLOGY DOMAIN-CONTAINING FAMILY G MEMBER 5"/>
    <property type="match status" value="1"/>
</dbReference>
<dbReference type="Gene3D" id="2.30.29.30">
    <property type="entry name" value="Pleckstrin-homology domain (PH domain)/Phosphotyrosine-binding domain (PTB)"/>
    <property type="match status" value="1"/>
</dbReference>
<dbReference type="SMART" id="SM00325">
    <property type="entry name" value="RhoGEF"/>
    <property type="match status" value="1"/>
</dbReference>
<evidence type="ECO:0000256" key="1">
    <source>
        <dbReference type="SAM" id="MobiDB-lite"/>
    </source>
</evidence>
<dbReference type="InterPro" id="IPR000219">
    <property type="entry name" value="DH_dom"/>
</dbReference>
<evidence type="ECO:0000313" key="6">
    <source>
        <dbReference type="Proteomes" id="UP000015101"/>
    </source>
</evidence>
<dbReference type="PANTHER" id="PTHR13217">
    <property type="entry name" value="PLECKSTRIN HOMOLOGY DOMAIN-CONTAINING FAMILY G MEMBER 7"/>
    <property type="match status" value="1"/>
</dbReference>
<organism evidence="5 6">
    <name type="scientific">Helobdella robusta</name>
    <name type="common">Californian leech</name>
    <dbReference type="NCBI Taxonomy" id="6412"/>
    <lineage>
        <taxon>Eukaryota</taxon>
        <taxon>Metazoa</taxon>
        <taxon>Spiralia</taxon>
        <taxon>Lophotrochozoa</taxon>
        <taxon>Annelida</taxon>
        <taxon>Clitellata</taxon>
        <taxon>Hirudinea</taxon>
        <taxon>Rhynchobdellida</taxon>
        <taxon>Glossiphoniidae</taxon>
        <taxon>Helobdella</taxon>
    </lineage>
</organism>
<dbReference type="OrthoDB" id="660555at2759"/>
<keyword evidence="2" id="KW-0812">Transmembrane</keyword>
<dbReference type="SUPFAM" id="SSF50729">
    <property type="entry name" value="PH domain-like"/>
    <property type="match status" value="1"/>
</dbReference>
<dbReference type="Pfam" id="PF00621">
    <property type="entry name" value="RhoGEF"/>
    <property type="match status" value="1"/>
</dbReference>
<dbReference type="SUPFAM" id="SSF48065">
    <property type="entry name" value="DBL homology domain (DH-domain)"/>
    <property type="match status" value="1"/>
</dbReference>
<keyword evidence="6" id="KW-1185">Reference proteome</keyword>
<feature type="transmembrane region" description="Helical" evidence="2">
    <location>
        <begin position="378"/>
        <end position="403"/>
    </location>
</feature>
<reference evidence="4 6" key="2">
    <citation type="journal article" date="2013" name="Nature">
        <title>Insights into bilaterian evolution from three spiralian genomes.</title>
        <authorList>
            <person name="Simakov O."/>
            <person name="Marletaz F."/>
            <person name="Cho S.J."/>
            <person name="Edsinger-Gonzales E."/>
            <person name="Havlak P."/>
            <person name="Hellsten U."/>
            <person name="Kuo D.H."/>
            <person name="Larsson T."/>
            <person name="Lv J."/>
            <person name="Arendt D."/>
            <person name="Savage R."/>
            <person name="Osoegawa K."/>
            <person name="de Jong P."/>
            <person name="Grimwood J."/>
            <person name="Chapman J.A."/>
            <person name="Shapiro H."/>
            <person name="Aerts A."/>
            <person name="Otillar R.P."/>
            <person name="Terry A.Y."/>
            <person name="Boore J.L."/>
            <person name="Grigoriev I.V."/>
            <person name="Lindberg D.R."/>
            <person name="Seaver E.C."/>
            <person name="Weisblat D.A."/>
            <person name="Putnam N.H."/>
            <person name="Rokhsar D.S."/>
        </authorList>
    </citation>
    <scope>NUCLEOTIDE SEQUENCE</scope>
</reference>
<proteinExistence type="predicted"/>
<dbReference type="GO" id="GO:0005085">
    <property type="term" value="F:guanyl-nucleotide exchange factor activity"/>
    <property type="evidence" value="ECO:0007669"/>
    <property type="project" value="InterPro"/>
</dbReference>
<dbReference type="InterPro" id="IPR035899">
    <property type="entry name" value="DBL_dom_sf"/>
</dbReference>
<dbReference type="AlphaFoldDB" id="T1FGL0"/>
<dbReference type="InterPro" id="IPR011993">
    <property type="entry name" value="PH-like_dom_sf"/>
</dbReference>
<dbReference type="EMBL" id="AMQM01007456">
    <property type="status" value="NOT_ANNOTATED_CDS"/>
    <property type="molecule type" value="Genomic_DNA"/>
</dbReference>
<dbReference type="Gene3D" id="1.20.900.10">
    <property type="entry name" value="Dbl homology (DH) domain"/>
    <property type="match status" value="1"/>
</dbReference>
<dbReference type="InterPro" id="IPR040181">
    <property type="entry name" value="PKHG5/7"/>
</dbReference>
<dbReference type="PROSITE" id="PS50010">
    <property type="entry name" value="DH_2"/>
    <property type="match status" value="1"/>
</dbReference>
<dbReference type="EMBL" id="KB097620">
    <property type="protein sequence ID" value="ESN93328.1"/>
    <property type="molecule type" value="Genomic_DNA"/>
</dbReference>
<evidence type="ECO:0000259" key="3">
    <source>
        <dbReference type="PROSITE" id="PS50010"/>
    </source>
</evidence>
<dbReference type="GeneID" id="20207959"/>
<dbReference type="GO" id="GO:0030424">
    <property type="term" value="C:axon"/>
    <property type="evidence" value="ECO:0000318"/>
    <property type="project" value="GO_Central"/>
</dbReference>
<dbReference type="EnsemblMetazoa" id="HelroT181074">
    <property type="protein sequence ID" value="HelroP181074"/>
    <property type="gene ID" value="HelroG181074"/>
</dbReference>
<evidence type="ECO:0000256" key="2">
    <source>
        <dbReference type="SAM" id="Phobius"/>
    </source>
</evidence>
<dbReference type="RefSeq" id="XP_009028598.1">
    <property type="nucleotide sequence ID" value="XM_009030350.1"/>
</dbReference>
<keyword evidence="2" id="KW-0472">Membrane</keyword>
<dbReference type="eggNOG" id="KOG3521">
    <property type="taxonomic scope" value="Eukaryota"/>
</dbReference>
<dbReference type="InParanoid" id="T1FGL0"/>
<reference evidence="5" key="3">
    <citation type="submission" date="2015-06" db="UniProtKB">
        <authorList>
            <consortium name="EnsemblMetazoa"/>
        </authorList>
    </citation>
    <scope>IDENTIFICATION</scope>
</reference>
<protein>
    <recommendedName>
        <fullName evidence="3">DH domain-containing protein</fullName>
    </recommendedName>
</protein>
<dbReference type="GO" id="GO:0005886">
    <property type="term" value="C:plasma membrane"/>
    <property type="evidence" value="ECO:0000318"/>
    <property type="project" value="GO_Central"/>
</dbReference>
<dbReference type="CTD" id="20207959"/>
<sequence>MEVRVAHIVAVQRFTLEGRTHENQNIRGRRFALLTDDASSLLDVSTDGNLLKSSSDNSTTSPTTPANNNNSRTSLLSSQSGLGALTERASSRGSSRSANVLQSLFNPFVRERNGSKQSQDKTDQLNDFLTTYTLVSLPHLPDSITRGRLKFNPNSLYMESHWTDIVVGHEKFNKRERDQQEVIWEMLTTEVEYIRKLKVIIDLFYSCLIHLQSNQLLTEIEIDKVFSNIYEVFNATNHFWSCHMIQLLKDSRQKREQLNFCLLKSGFGIPASINTGHLNYLISTVAQLKLCPSKQRHLYLMRINDGSFVFDTIFKPYIEYCLDQEKCRDYLKTKMKENELFRTFITRITRYALLLGALKKTLEKMERNADVKQKIEDITKMVGLCFFVVVVVGGGASLILSALHHYTYCNIIYIDARHFQLEQVDSFVVKVNGVMRQRQEHIQLSTMMSRIDSYDVVEVPSDECSSIVSQHCKLDLTMPVPGCGHHVTRKILFEGSLKLKDTYNKMDVYCFLFTDMLLITKPSTRRGDRVKVIKPPMRLDKIVVQSMRDVGQFGDFGYLE</sequence>
<reference evidence="6" key="1">
    <citation type="submission" date="2012-12" db="EMBL/GenBank/DDBJ databases">
        <authorList>
            <person name="Hellsten U."/>
            <person name="Grimwood J."/>
            <person name="Chapman J.A."/>
            <person name="Shapiro H."/>
            <person name="Aerts A."/>
            <person name="Otillar R.P."/>
            <person name="Terry A.Y."/>
            <person name="Boore J.L."/>
            <person name="Simakov O."/>
            <person name="Marletaz F."/>
            <person name="Cho S.-J."/>
            <person name="Edsinger-Gonzales E."/>
            <person name="Havlak P."/>
            <person name="Kuo D.-H."/>
            <person name="Larsson T."/>
            <person name="Lv J."/>
            <person name="Arendt D."/>
            <person name="Savage R."/>
            <person name="Osoegawa K."/>
            <person name="de Jong P."/>
            <person name="Lindberg D.R."/>
            <person name="Seaver E.C."/>
            <person name="Weisblat D.A."/>
            <person name="Putnam N.H."/>
            <person name="Grigoriev I.V."/>
            <person name="Rokhsar D.S."/>
        </authorList>
    </citation>
    <scope>NUCLEOTIDE SEQUENCE</scope>
</reference>
<dbReference type="GO" id="GO:0030139">
    <property type="term" value="C:endocytic vesicle"/>
    <property type="evidence" value="ECO:0000318"/>
    <property type="project" value="GO_Central"/>
</dbReference>
<feature type="region of interest" description="Disordered" evidence="1">
    <location>
        <begin position="46"/>
        <end position="97"/>
    </location>
</feature>